<dbReference type="Proteomes" id="UP000247454">
    <property type="component" value="Unassembled WGS sequence"/>
</dbReference>
<dbReference type="PRINTS" id="PR00469">
    <property type="entry name" value="PNDRDTASEII"/>
</dbReference>
<dbReference type="InterPro" id="IPR036188">
    <property type="entry name" value="FAD/NAD-bd_sf"/>
</dbReference>
<dbReference type="Gene3D" id="3.50.50.100">
    <property type="match status" value="1"/>
</dbReference>
<sequence length="409" mass="43765">MRLVIAGAGFAGMYAALSAARLRDIENISPAEFEIVLVAPKPALVIRPRLYEPNPETLAAPLKELLDAVSVVYVQGSVVTVDTKARTVGVLNAEGARKILSYHRLVIATGSRLFRPNIPGLAEHGFSVDNLEDAIALDRHLHKLAAMPASSARDTVIIAGAGFTGIEVATAMPPRLRTIFGKDARPRVIVVERGPLVAPNMGEYLRPIIEDALRTADVETRLNTAVASLDKSGVMLSTGERIETATVIWTAGFRANPLTRKIPAARDNFGRLLVDRWLHVLSVPGVFAGGDAARAACDDIGNYAPMSYQHATRMGAFAGNNAAAELLGVPARRYHQKTYVICLDLGEAGAILTRGWDPEVEAVGESAGKIKRKINTICVYPPKTERSPALASADPERVADCGLGQKGEE</sequence>
<evidence type="ECO:0000256" key="5">
    <source>
        <dbReference type="ARBA" id="ARBA00023027"/>
    </source>
</evidence>
<evidence type="ECO:0000256" key="2">
    <source>
        <dbReference type="ARBA" id="ARBA00022630"/>
    </source>
</evidence>
<evidence type="ECO:0000259" key="7">
    <source>
        <dbReference type="Pfam" id="PF07992"/>
    </source>
</evidence>
<name>A0A318T085_9HYPH</name>
<dbReference type="RefSeq" id="WP_110753156.1">
    <property type="nucleotide sequence ID" value="NZ_QJTF01000017.1"/>
</dbReference>
<feature type="region of interest" description="Disordered" evidence="6">
    <location>
        <begin position="385"/>
        <end position="409"/>
    </location>
</feature>
<dbReference type="SUPFAM" id="SSF51905">
    <property type="entry name" value="FAD/NAD(P)-binding domain"/>
    <property type="match status" value="1"/>
</dbReference>
<dbReference type="EMBL" id="QJTF01000017">
    <property type="protein sequence ID" value="PYE87035.1"/>
    <property type="molecule type" value="Genomic_DNA"/>
</dbReference>
<gene>
    <name evidence="8" type="ORF">C7477_11776</name>
</gene>
<keyword evidence="4" id="KW-0560">Oxidoreductase</keyword>
<dbReference type="InterPro" id="IPR023753">
    <property type="entry name" value="FAD/NAD-binding_dom"/>
</dbReference>
<dbReference type="AlphaFoldDB" id="A0A318T085"/>
<dbReference type="PANTHER" id="PTHR43706">
    <property type="entry name" value="NADH DEHYDROGENASE"/>
    <property type="match status" value="1"/>
</dbReference>
<evidence type="ECO:0000256" key="6">
    <source>
        <dbReference type="SAM" id="MobiDB-lite"/>
    </source>
</evidence>
<keyword evidence="2" id="KW-0285">Flavoprotein</keyword>
<accession>A0A318T085</accession>
<feature type="domain" description="FAD/NAD(P)-binding" evidence="7">
    <location>
        <begin position="2"/>
        <end position="315"/>
    </location>
</feature>
<proteinExistence type="inferred from homology"/>
<comment type="similarity">
    <text evidence="1">Belongs to the NADH dehydrogenase family.</text>
</comment>
<organism evidence="8 9">
    <name type="scientific">Phyllobacterium leguminum</name>
    <dbReference type="NCBI Taxonomy" id="314237"/>
    <lineage>
        <taxon>Bacteria</taxon>
        <taxon>Pseudomonadati</taxon>
        <taxon>Pseudomonadota</taxon>
        <taxon>Alphaproteobacteria</taxon>
        <taxon>Hyphomicrobiales</taxon>
        <taxon>Phyllobacteriaceae</taxon>
        <taxon>Phyllobacterium</taxon>
    </lineage>
</organism>
<dbReference type="PRINTS" id="PR00368">
    <property type="entry name" value="FADPNR"/>
</dbReference>
<reference evidence="8 9" key="1">
    <citation type="submission" date="2018-06" db="EMBL/GenBank/DDBJ databases">
        <title>Genomic Encyclopedia of Type Strains, Phase III (KMG-III): the genomes of soil and plant-associated and newly described type strains.</title>
        <authorList>
            <person name="Whitman W."/>
        </authorList>
    </citation>
    <scope>NUCLEOTIDE SEQUENCE [LARGE SCALE GENOMIC DNA]</scope>
    <source>
        <strain evidence="8 9">ORS 1419</strain>
    </source>
</reference>
<comment type="caution">
    <text evidence="8">The sequence shown here is derived from an EMBL/GenBank/DDBJ whole genome shotgun (WGS) entry which is preliminary data.</text>
</comment>
<evidence type="ECO:0000256" key="1">
    <source>
        <dbReference type="ARBA" id="ARBA00005272"/>
    </source>
</evidence>
<keyword evidence="5" id="KW-0520">NAD</keyword>
<keyword evidence="9" id="KW-1185">Reference proteome</keyword>
<dbReference type="InterPro" id="IPR045024">
    <property type="entry name" value="NDH-2"/>
</dbReference>
<evidence type="ECO:0000256" key="4">
    <source>
        <dbReference type="ARBA" id="ARBA00023002"/>
    </source>
</evidence>
<evidence type="ECO:0000256" key="3">
    <source>
        <dbReference type="ARBA" id="ARBA00022827"/>
    </source>
</evidence>
<evidence type="ECO:0000313" key="9">
    <source>
        <dbReference type="Proteomes" id="UP000247454"/>
    </source>
</evidence>
<protein>
    <submittedName>
        <fullName evidence="8">NADH dehydrogenase FAD-containing subunit</fullName>
    </submittedName>
</protein>
<keyword evidence="3" id="KW-0274">FAD</keyword>
<dbReference type="OrthoDB" id="9781621at2"/>
<dbReference type="PANTHER" id="PTHR43706:SF45">
    <property type="entry name" value="NADH DEHYDROGENASE-LIKE PROTEIN RV1812C"/>
    <property type="match status" value="1"/>
</dbReference>
<dbReference type="Pfam" id="PF07992">
    <property type="entry name" value="Pyr_redox_2"/>
    <property type="match status" value="1"/>
</dbReference>
<dbReference type="GO" id="GO:0003954">
    <property type="term" value="F:NADH dehydrogenase activity"/>
    <property type="evidence" value="ECO:0007669"/>
    <property type="project" value="InterPro"/>
</dbReference>
<evidence type="ECO:0000313" key="8">
    <source>
        <dbReference type="EMBL" id="PYE87035.1"/>
    </source>
</evidence>